<accession>A0A8B6DLH3</accession>
<dbReference type="AlphaFoldDB" id="A0A8B6DLH3"/>
<organism evidence="2 3">
    <name type="scientific">Mytilus galloprovincialis</name>
    <name type="common">Mediterranean mussel</name>
    <dbReference type="NCBI Taxonomy" id="29158"/>
    <lineage>
        <taxon>Eukaryota</taxon>
        <taxon>Metazoa</taxon>
        <taxon>Spiralia</taxon>
        <taxon>Lophotrochozoa</taxon>
        <taxon>Mollusca</taxon>
        <taxon>Bivalvia</taxon>
        <taxon>Autobranchia</taxon>
        <taxon>Pteriomorphia</taxon>
        <taxon>Mytilida</taxon>
        <taxon>Mytiloidea</taxon>
        <taxon>Mytilidae</taxon>
        <taxon>Mytilinae</taxon>
        <taxon>Mytilus</taxon>
    </lineage>
</organism>
<feature type="transmembrane region" description="Helical" evidence="1">
    <location>
        <begin position="271"/>
        <end position="294"/>
    </location>
</feature>
<evidence type="ECO:0000256" key="1">
    <source>
        <dbReference type="SAM" id="Phobius"/>
    </source>
</evidence>
<evidence type="ECO:0000313" key="2">
    <source>
        <dbReference type="EMBL" id="VDI20982.1"/>
    </source>
</evidence>
<protein>
    <submittedName>
        <fullName evidence="2">Uncharacterized protein</fullName>
    </submittedName>
</protein>
<dbReference type="Proteomes" id="UP000596742">
    <property type="component" value="Unassembled WGS sequence"/>
</dbReference>
<dbReference type="InterPro" id="IPR027897">
    <property type="entry name" value="DUF4559"/>
</dbReference>
<dbReference type="OrthoDB" id="5989012at2759"/>
<evidence type="ECO:0000313" key="3">
    <source>
        <dbReference type="Proteomes" id="UP000596742"/>
    </source>
</evidence>
<dbReference type="EMBL" id="UYJE01003628">
    <property type="protein sequence ID" value="VDI20982.1"/>
    <property type="molecule type" value="Genomic_DNA"/>
</dbReference>
<keyword evidence="1" id="KW-1133">Transmembrane helix</keyword>
<gene>
    <name evidence="2" type="ORF">MGAL_10B047039</name>
</gene>
<reference evidence="2" key="1">
    <citation type="submission" date="2018-11" db="EMBL/GenBank/DDBJ databases">
        <authorList>
            <person name="Alioto T."/>
            <person name="Alioto T."/>
        </authorList>
    </citation>
    <scope>NUCLEOTIDE SEQUENCE</scope>
</reference>
<keyword evidence="1" id="KW-0472">Membrane</keyword>
<dbReference type="Pfam" id="PF15112">
    <property type="entry name" value="DUF4559"/>
    <property type="match status" value="1"/>
</dbReference>
<comment type="caution">
    <text evidence="2">The sequence shown here is derived from an EMBL/GenBank/DDBJ whole genome shotgun (WGS) entry which is preliminary data.</text>
</comment>
<sequence length="313" mass="36270">MSDIQQFDNFMSVAFGLKITVEGLQDFVTDFLKATHRDIYVKCSLGNCNIDCSRKFGHVFRRWCLVCLTWKNELHKLNRFKNHWDRINWKEIDTVDFPLSFEEMAKVFVQDFKSVRQGLLQDLGALMSLLKNMKTYNGMISDQTIANVQRTRNKNFAHNYTVFLHDLEKTQSIDSLITLLRVPEIRSTESSIKALVDLEDLKLNQRIPERLLQQSSAEEVVTSIQKRMEASSHDIAGVFFQQRFGSILSLKNDKKENIILDKRIKSKNCSLLNLQLVIYILLLSGIVKLISIVISGQFPTFDEDFFDEGNLMQ</sequence>
<keyword evidence="1" id="KW-0812">Transmembrane</keyword>
<proteinExistence type="predicted"/>
<name>A0A8B6DLH3_MYTGA</name>
<keyword evidence="3" id="KW-1185">Reference proteome</keyword>